<dbReference type="InterPro" id="IPR001647">
    <property type="entry name" value="HTH_TetR"/>
</dbReference>
<protein>
    <submittedName>
        <fullName evidence="6">TetR/AcrR family transcriptional regulator</fullName>
    </submittedName>
</protein>
<dbReference type="PANTHER" id="PTHR47506:SF1">
    <property type="entry name" value="HTH-TYPE TRANSCRIPTIONAL REGULATOR YJDC"/>
    <property type="match status" value="1"/>
</dbReference>
<evidence type="ECO:0000313" key="7">
    <source>
        <dbReference type="Proteomes" id="UP000297729"/>
    </source>
</evidence>
<dbReference type="Pfam" id="PF16925">
    <property type="entry name" value="TetR_C_13"/>
    <property type="match status" value="1"/>
</dbReference>
<gene>
    <name evidence="6" type="ORF">E4L98_10830</name>
</gene>
<dbReference type="InterPro" id="IPR036271">
    <property type="entry name" value="Tet_transcr_reg_TetR-rel_C_sf"/>
</dbReference>
<reference evidence="6 7" key="1">
    <citation type="submission" date="2019-03" db="EMBL/GenBank/DDBJ databases">
        <title>Draft Genome Sequence of Duganella callidus sp. nov., a Novel Duganella Species Isolated from Cultivated Soil.</title>
        <authorList>
            <person name="Raths R."/>
            <person name="Peta V."/>
            <person name="Bucking H."/>
        </authorList>
    </citation>
    <scope>NUCLEOTIDE SEQUENCE [LARGE SCALE GENOMIC DNA]</scope>
    <source>
        <strain evidence="6 7">DN04</strain>
    </source>
</reference>
<dbReference type="Pfam" id="PF00440">
    <property type="entry name" value="TetR_N"/>
    <property type="match status" value="1"/>
</dbReference>
<dbReference type="InterPro" id="IPR009057">
    <property type="entry name" value="Homeodomain-like_sf"/>
</dbReference>
<evidence type="ECO:0000256" key="1">
    <source>
        <dbReference type="ARBA" id="ARBA00023015"/>
    </source>
</evidence>
<name>A0A4Y9SMQ0_9BURK</name>
<keyword evidence="2 4" id="KW-0238">DNA-binding</keyword>
<dbReference type="EMBL" id="SPVG01000103">
    <property type="protein sequence ID" value="TFW23864.1"/>
    <property type="molecule type" value="Genomic_DNA"/>
</dbReference>
<dbReference type="PANTHER" id="PTHR47506">
    <property type="entry name" value="TRANSCRIPTIONAL REGULATORY PROTEIN"/>
    <property type="match status" value="1"/>
</dbReference>
<dbReference type="OrthoDB" id="270177at2"/>
<dbReference type="SUPFAM" id="SSF48498">
    <property type="entry name" value="Tetracyclin repressor-like, C-terminal domain"/>
    <property type="match status" value="1"/>
</dbReference>
<dbReference type="InterPro" id="IPR011075">
    <property type="entry name" value="TetR_C"/>
</dbReference>
<keyword evidence="7" id="KW-1185">Reference proteome</keyword>
<dbReference type="GO" id="GO:0003677">
    <property type="term" value="F:DNA binding"/>
    <property type="evidence" value="ECO:0007669"/>
    <property type="project" value="UniProtKB-UniRule"/>
</dbReference>
<feature type="DNA-binding region" description="H-T-H motif" evidence="4">
    <location>
        <begin position="29"/>
        <end position="48"/>
    </location>
</feature>
<feature type="domain" description="HTH tetR-type" evidence="5">
    <location>
        <begin position="6"/>
        <end position="66"/>
    </location>
</feature>
<dbReference type="PRINTS" id="PR00455">
    <property type="entry name" value="HTHTETR"/>
</dbReference>
<evidence type="ECO:0000313" key="6">
    <source>
        <dbReference type="EMBL" id="TFW23864.1"/>
    </source>
</evidence>
<dbReference type="Proteomes" id="UP000297729">
    <property type="component" value="Unassembled WGS sequence"/>
</dbReference>
<evidence type="ECO:0000256" key="3">
    <source>
        <dbReference type="ARBA" id="ARBA00023163"/>
    </source>
</evidence>
<sequence length="192" mass="20692">MSGKPQYDEAAVIEAAMLVFWRHGYAAASISDLTSATGLSRSSIYQRFGDKEGLFREAVARYTERVLRRMNHIDGASARSRVEALLRDFLPKRPAAARPAGCMLARSCAEQADLPTAAQSLVTEGVTGQQQVFARIIQQAQADGELPHTIDADALAWFYLGVLHSVMNLPQAGATPAAMAAMIAIAMSAWPV</sequence>
<evidence type="ECO:0000259" key="5">
    <source>
        <dbReference type="PROSITE" id="PS50977"/>
    </source>
</evidence>
<dbReference type="RefSeq" id="WP_135201574.1">
    <property type="nucleotide sequence ID" value="NZ_SPVG01000103.1"/>
</dbReference>
<evidence type="ECO:0000256" key="4">
    <source>
        <dbReference type="PROSITE-ProRule" id="PRU00335"/>
    </source>
</evidence>
<accession>A0A4Y9SMQ0</accession>
<proteinExistence type="predicted"/>
<comment type="caution">
    <text evidence="6">The sequence shown here is derived from an EMBL/GenBank/DDBJ whole genome shotgun (WGS) entry which is preliminary data.</text>
</comment>
<organism evidence="6 7">
    <name type="scientific">Duganella callida</name>
    <dbReference type="NCBI Taxonomy" id="2561932"/>
    <lineage>
        <taxon>Bacteria</taxon>
        <taxon>Pseudomonadati</taxon>
        <taxon>Pseudomonadota</taxon>
        <taxon>Betaproteobacteria</taxon>
        <taxon>Burkholderiales</taxon>
        <taxon>Oxalobacteraceae</taxon>
        <taxon>Telluria group</taxon>
        <taxon>Duganella</taxon>
    </lineage>
</organism>
<evidence type="ECO:0000256" key="2">
    <source>
        <dbReference type="ARBA" id="ARBA00023125"/>
    </source>
</evidence>
<keyword evidence="1" id="KW-0805">Transcription regulation</keyword>
<dbReference type="PROSITE" id="PS50977">
    <property type="entry name" value="HTH_TETR_2"/>
    <property type="match status" value="1"/>
</dbReference>
<dbReference type="SUPFAM" id="SSF46689">
    <property type="entry name" value="Homeodomain-like"/>
    <property type="match status" value="1"/>
</dbReference>
<keyword evidence="3" id="KW-0804">Transcription</keyword>
<dbReference type="Gene3D" id="1.10.10.60">
    <property type="entry name" value="Homeodomain-like"/>
    <property type="match status" value="1"/>
</dbReference>
<dbReference type="AlphaFoldDB" id="A0A4Y9SMQ0"/>
<dbReference type="Gene3D" id="1.10.357.10">
    <property type="entry name" value="Tetracycline Repressor, domain 2"/>
    <property type="match status" value="1"/>
</dbReference>